<dbReference type="Gene3D" id="3.30.300.30">
    <property type="match status" value="1"/>
</dbReference>
<feature type="compositionally biased region" description="Pro residues" evidence="3">
    <location>
        <begin position="115"/>
        <end position="124"/>
    </location>
</feature>
<evidence type="ECO:0000313" key="7">
    <source>
        <dbReference type="Proteomes" id="UP001597299"/>
    </source>
</evidence>
<evidence type="ECO:0000256" key="2">
    <source>
        <dbReference type="ARBA" id="ARBA00022598"/>
    </source>
</evidence>
<evidence type="ECO:0000256" key="1">
    <source>
        <dbReference type="ARBA" id="ARBA00006432"/>
    </source>
</evidence>
<dbReference type="Pfam" id="PF13193">
    <property type="entry name" value="AMP-binding_C"/>
    <property type="match status" value="1"/>
</dbReference>
<dbReference type="InterPro" id="IPR000873">
    <property type="entry name" value="AMP-dep_synth/lig_dom"/>
</dbReference>
<dbReference type="Proteomes" id="UP001597299">
    <property type="component" value="Unassembled WGS sequence"/>
</dbReference>
<reference evidence="7" key="1">
    <citation type="journal article" date="2019" name="Int. J. Syst. Evol. Microbiol.">
        <title>The Global Catalogue of Microorganisms (GCM) 10K type strain sequencing project: providing services to taxonomists for standard genome sequencing and annotation.</title>
        <authorList>
            <consortium name="The Broad Institute Genomics Platform"/>
            <consortium name="The Broad Institute Genome Sequencing Center for Infectious Disease"/>
            <person name="Wu L."/>
            <person name="Ma J."/>
        </authorList>
    </citation>
    <scope>NUCLEOTIDE SEQUENCE [LARGE SCALE GENOMIC DNA]</scope>
    <source>
        <strain evidence="7">CCM 7435</strain>
    </source>
</reference>
<dbReference type="RefSeq" id="WP_213351032.1">
    <property type="nucleotide sequence ID" value="NZ_JBHUHD010000001.1"/>
</dbReference>
<evidence type="ECO:0000256" key="3">
    <source>
        <dbReference type="SAM" id="MobiDB-lite"/>
    </source>
</evidence>
<organism evidence="6 7">
    <name type="scientific">Ancylobacter oerskovii</name>
    <dbReference type="NCBI Taxonomy" id="459519"/>
    <lineage>
        <taxon>Bacteria</taxon>
        <taxon>Pseudomonadati</taxon>
        <taxon>Pseudomonadota</taxon>
        <taxon>Alphaproteobacteria</taxon>
        <taxon>Hyphomicrobiales</taxon>
        <taxon>Xanthobacteraceae</taxon>
        <taxon>Ancylobacter</taxon>
    </lineage>
</organism>
<proteinExistence type="inferred from homology"/>
<dbReference type="EMBL" id="JBHUHD010000001">
    <property type="protein sequence ID" value="MFD2140827.1"/>
    <property type="molecule type" value="Genomic_DNA"/>
</dbReference>
<feature type="region of interest" description="Disordered" evidence="3">
    <location>
        <begin position="107"/>
        <end position="126"/>
    </location>
</feature>
<evidence type="ECO:0000259" key="5">
    <source>
        <dbReference type="Pfam" id="PF13193"/>
    </source>
</evidence>
<gene>
    <name evidence="6" type="ORF">ACFSNC_10480</name>
</gene>
<protein>
    <submittedName>
        <fullName evidence="6">AMP-binding protein</fullName>
    </submittedName>
</protein>
<dbReference type="Gene3D" id="3.40.50.12780">
    <property type="entry name" value="N-terminal domain of ligase-like"/>
    <property type="match status" value="1"/>
</dbReference>
<dbReference type="Pfam" id="PF00501">
    <property type="entry name" value="AMP-binding"/>
    <property type="match status" value="1"/>
</dbReference>
<dbReference type="PANTHER" id="PTHR43201:SF5">
    <property type="entry name" value="MEDIUM-CHAIN ACYL-COA LIGASE ACSF2, MITOCHONDRIAL"/>
    <property type="match status" value="1"/>
</dbReference>
<comment type="similarity">
    <text evidence="1">Belongs to the ATP-dependent AMP-binding enzyme family.</text>
</comment>
<sequence>MDRTIGDRLAALARQAPDRPALACGEEVLARAAFAERVARRAADLARRSPPGAGIALAMGNSPALAAAFFACAVAGRQALVYDPAWPPPYRAAVDAALAPALTWADETEPADPAGTPPPGPRPADPFYVGFTSGSTGLPKGYRRNHRSWIDSFAVSEQAFGLTPDDVILAPGGLSASLHLYGVVHALHIGAMAVMLRLFHPQRALEAIVRHGVTALYATPTQLQMLARAAVEEGVVLPGVRLILISGAKWRPQTRALVAAAFPRAGIAEFYGASETSFITLTRPGEAVPPGSVGRAAPGVDLVIRDAAGRDLPPGATGTIWVAGSMLFDGYACGGGEEARRDGGHLTIGDHGCLDAAGYLTLAGREKRMLVTSGLNVYPEEIEAVLAGAPGILEAAVFGLPDPLRGIELVAVLRGPGAADLAGLRAHCRRHLPAAKLPRRFLARDEWPRTAGGKADLRALEAWAAALRPRRMLQRS</sequence>
<dbReference type="InterPro" id="IPR042099">
    <property type="entry name" value="ANL_N_sf"/>
</dbReference>
<comment type="caution">
    <text evidence="6">The sequence shown here is derived from an EMBL/GenBank/DDBJ whole genome shotgun (WGS) entry which is preliminary data.</text>
</comment>
<evidence type="ECO:0000259" key="4">
    <source>
        <dbReference type="Pfam" id="PF00501"/>
    </source>
</evidence>
<feature type="domain" description="AMP-dependent synthetase/ligase" evidence="4">
    <location>
        <begin position="105"/>
        <end position="331"/>
    </location>
</feature>
<accession>A0ABW4YWR9</accession>
<dbReference type="InterPro" id="IPR020845">
    <property type="entry name" value="AMP-binding_CS"/>
</dbReference>
<dbReference type="InterPro" id="IPR025110">
    <property type="entry name" value="AMP-bd_C"/>
</dbReference>
<name>A0ABW4YWR9_9HYPH</name>
<dbReference type="SUPFAM" id="SSF56801">
    <property type="entry name" value="Acetyl-CoA synthetase-like"/>
    <property type="match status" value="1"/>
</dbReference>
<feature type="domain" description="AMP-binding enzyme C-terminal" evidence="5">
    <location>
        <begin position="381"/>
        <end position="454"/>
    </location>
</feature>
<keyword evidence="7" id="KW-1185">Reference proteome</keyword>
<dbReference type="PANTHER" id="PTHR43201">
    <property type="entry name" value="ACYL-COA SYNTHETASE"/>
    <property type="match status" value="1"/>
</dbReference>
<dbReference type="InterPro" id="IPR045851">
    <property type="entry name" value="AMP-bd_C_sf"/>
</dbReference>
<dbReference type="PROSITE" id="PS00455">
    <property type="entry name" value="AMP_BINDING"/>
    <property type="match status" value="1"/>
</dbReference>
<evidence type="ECO:0000313" key="6">
    <source>
        <dbReference type="EMBL" id="MFD2140827.1"/>
    </source>
</evidence>
<keyword evidence="2" id="KW-0436">Ligase</keyword>